<reference evidence="1 2" key="1">
    <citation type="submission" date="2020-01" db="EMBL/GenBank/DDBJ databases">
        <title>Sphingomonas sp. strain CSW-10.</title>
        <authorList>
            <person name="Chen W.-M."/>
        </authorList>
    </citation>
    <scope>NUCLEOTIDE SEQUENCE [LARGE SCALE GENOMIC DNA]</scope>
    <source>
        <strain evidence="1 2">CSW-10</strain>
    </source>
</reference>
<name>A0A6M4AU47_9SPHN</name>
<dbReference type="KEGG" id="slan:GV829_09450"/>
<dbReference type="EMBL" id="CP053015">
    <property type="protein sequence ID" value="QJQ32648.1"/>
    <property type="molecule type" value="Genomic_DNA"/>
</dbReference>
<accession>A0A6M4AU47</accession>
<dbReference type="RefSeq" id="WP_169946112.1">
    <property type="nucleotide sequence ID" value="NZ_CP053015.1"/>
</dbReference>
<keyword evidence="2" id="KW-1185">Reference proteome</keyword>
<evidence type="ECO:0000313" key="2">
    <source>
        <dbReference type="Proteomes" id="UP000503018"/>
    </source>
</evidence>
<evidence type="ECO:0008006" key="3">
    <source>
        <dbReference type="Google" id="ProtNLM"/>
    </source>
</evidence>
<proteinExistence type="predicted"/>
<dbReference type="Proteomes" id="UP000503018">
    <property type="component" value="Chromosome"/>
</dbReference>
<gene>
    <name evidence="1" type="ORF">GV829_09450</name>
</gene>
<evidence type="ECO:0000313" key="1">
    <source>
        <dbReference type="EMBL" id="QJQ32648.1"/>
    </source>
</evidence>
<protein>
    <recommendedName>
        <fullName evidence="3">DUF4393 domain-containing protein</fullName>
    </recommendedName>
</protein>
<organism evidence="1 2">
    <name type="scientific">Sphingomonas lacunae</name>
    <dbReference type="NCBI Taxonomy" id="2698828"/>
    <lineage>
        <taxon>Bacteria</taxon>
        <taxon>Pseudomonadati</taxon>
        <taxon>Pseudomonadota</taxon>
        <taxon>Alphaproteobacteria</taxon>
        <taxon>Sphingomonadales</taxon>
        <taxon>Sphingomonadaceae</taxon>
        <taxon>Sphingomonas</taxon>
    </lineage>
</organism>
<dbReference type="AlphaFoldDB" id="A0A6M4AU47"/>
<sequence length="233" mass="26257">MDDDLNTNTRDYIVAVGRSAVSLVPFVGGVLGEIISVSVPRQRQDRIVEYVRMLDEKINLLEDSMQKLISEDPERIDLIESGAYSAASSTSNQRIKYIVSLVISGISSEDSNIIRRKRLLKILDEIDDDELSILIAFGQSYTGHARDAWDKIDRPMPIHMQSENDEIERNHLFDFGQERLLTLGLISMNFGSLKRGQLPEFDPKKGRFKGGLRISAMGRIFLKEVGVEQPMGS</sequence>